<comment type="caution">
    <text evidence="2">The sequence shown here is derived from an EMBL/GenBank/DDBJ whole genome shotgun (WGS) entry which is preliminary data.</text>
</comment>
<dbReference type="AlphaFoldDB" id="A0A6B3N763"/>
<protein>
    <submittedName>
        <fullName evidence="2">DUF2996 domain-containing protein</fullName>
    </submittedName>
</protein>
<reference evidence="2" key="1">
    <citation type="submission" date="2019-11" db="EMBL/GenBank/DDBJ databases">
        <title>Genomic insights into an expanded diversity of filamentous marine cyanobacteria reveals the extraordinary biosynthetic potential of Moorea and Okeania.</title>
        <authorList>
            <person name="Ferreira Leao T."/>
            <person name="Wang M."/>
            <person name="Moss N."/>
            <person name="Da Silva R."/>
            <person name="Sanders J."/>
            <person name="Nurk S."/>
            <person name="Gurevich A."/>
            <person name="Humphrey G."/>
            <person name="Reher R."/>
            <person name="Zhu Q."/>
            <person name="Belda-Ferre P."/>
            <person name="Glukhov E."/>
            <person name="Rex R."/>
            <person name="Dorrestein P.C."/>
            <person name="Knight R."/>
            <person name="Pevzner P."/>
            <person name="Gerwick W.H."/>
            <person name="Gerwick L."/>
        </authorList>
    </citation>
    <scope>NUCLEOTIDE SEQUENCE</scope>
    <source>
        <strain evidence="2">SIO1C4</strain>
    </source>
</reference>
<feature type="region of interest" description="Disordered" evidence="1">
    <location>
        <begin position="1"/>
        <end position="27"/>
    </location>
</feature>
<evidence type="ECO:0000313" key="2">
    <source>
        <dbReference type="EMBL" id="NER27393.1"/>
    </source>
</evidence>
<name>A0A6B3N763_9CYAN</name>
<gene>
    <name evidence="2" type="ORF">F6J89_07090</name>
</gene>
<dbReference type="EMBL" id="JAAHFQ010000097">
    <property type="protein sequence ID" value="NER27393.1"/>
    <property type="molecule type" value="Genomic_DNA"/>
</dbReference>
<feature type="compositionally biased region" description="Polar residues" evidence="1">
    <location>
        <begin position="1"/>
        <end position="11"/>
    </location>
</feature>
<organism evidence="2">
    <name type="scientific">Symploca sp. SIO1C4</name>
    <dbReference type="NCBI Taxonomy" id="2607765"/>
    <lineage>
        <taxon>Bacteria</taxon>
        <taxon>Bacillati</taxon>
        <taxon>Cyanobacteriota</taxon>
        <taxon>Cyanophyceae</taxon>
        <taxon>Coleofasciculales</taxon>
        <taxon>Coleofasciculaceae</taxon>
        <taxon>Symploca</taxon>
    </lineage>
</organism>
<evidence type="ECO:0000256" key="1">
    <source>
        <dbReference type="SAM" id="MobiDB-lite"/>
    </source>
</evidence>
<proteinExistence type="predicted"/>
<dbReference type="InterPro" id="IPR021374">
    <property type="entry name" value="DUF2996"/>
</dbReference>
<accession>A0A6B3N763</accession>
<sequence>MTEENNSQTQEATPKAAKAKKAKAPKVEDKPFAEFIEADYLPALKSALAKEGINDIDVTFAKDKIQIPGLSQGSECWQVVGKWQNGARQFNLYFPEEDIKKQKAFSCGKNGAKPTTLESFMIDERKVTLDLMVFYTLQRLNAQKWLARN</sequence>
<dbReference type="PANTHER" id="PTHR36341:SF3">
    <property type="entry name" value="DUF2996 FAMILY PROTEIN"/>
    <property type="match status" value="1"/>
</dbReference>
<dbReference type="PANTHER" id="PTHR36341">
    <property type="entry name" value="DUF2996 FAMILY PROTEIN"/>
    <property type="match status" value="1"/>
</dbReference>
<dbReference type="Pfam" id="PF11210">
    <property type="entry name" value="DUF2996"/>
    <property type="match status" value="1"/>
</dbReference>